<evidence type="ECO:0000313" key="2">
    <source>
        <dbReference type="Proteomes" id="UP000247099"/>
    </source>
</evidence>
<keyword evidence="2" id="KW-1185">Reference proteome</keyword>
<reference evidence="1 2" key="1">
    <citation type="submission" date="2018-05" db="EMBL/GenBank/DDBJ databases">
        <title>Coraliomargarita sinensis sp. nov., isolated from a marine solar saltern.</title>
        <authorList>
            <person name="Zhou L.Y."/>
        </authorList>
    </citation>
    <scope>NUCLEOTIDE SEQUENCE [LARGE SCALE GENOMIC DNA]</scope>
    <source>
        <strain evidence="1 2">WN38</strain>
    </source>
</reference>
<evidence type="ECO:0000313" key="1">
    <source>
        <dbReference type="EMBL" id="PXA03169.1"/>
    </source>
</evidence>
<proteinExistence type="predicted"/>
<dbReference type="RefSeq" id="WP_110131925.1">
    <property type="nucleotide sequence ID" value="NZ_QHJQ01000011.1"/>
</dbReference>
<name>A0A317ZH83_9BACT</name>
<dbReference type="OrthoDB" id="9813686at2"/>
<dbReference type="AlphaFoldDB" id="A0A317ZH83"/>
<dbReference type="InParanoid" id="A0A317ZH83"/>
<sequence length="229" mass="25832">MSGNVRYSFKLAKAREVVFDVATEPHELDQSHDFPEWARLGFEQCACCPLKEKDCAYCPAAKQINEVMESFADHDSTESVKVTVKTAERTYYEECDLQVGINSMLGLMMATSGCPVLKPLGAMASFHIPFCTTRETLHRTVGSYLIQQYFKQLKGDVPDWEMKELKELYDLLEGLNRDFSKRIQKSSCSDAVSNAVVMFFATSVVVASSLDQQLARHQTYLTNTPEPNK</sequence>
<protein>
    <submittedName>
        <fullName evidence="1">Uncharacterized protein</fullName>
    </submittedName>
</protein>
<dbReference type="InterPro" id="IPR054196">
    <property type="entry name" value="DUF6901"/>
</dbReference>
<comment type="caution">
    <text evidence="1">The sequence shown here is derived from an EMBL/GenBank/DDBJ whole genome shotgun (WGS) entry which is preliminary data.</text>
</comment>
<organism evidence="1 2">
    <name type="scientific">Coraliomargarita sinensis</name>
    <dbReference type="NCBI Taxonomy" id="2174842"/>
    <lineage>
        <taxon>Bacteria</taxon>
        <taxon>Pseudomonadati</taxon>
        <taxon>Verrucomicrobiota</taxon>
        <taxon>Opitutia</taxon>
        <taxon>Puniceicoccales</taxon>
        <taxon>Coraliomargaritaceae</taxon>
        <taxon>Coraliomargarita</taxon>
    </lineage>
</organism>
<dbReference type="Pfam" id="PF21842">
    <property type="entry name" value="DUF6901"/>
    <property type="match status" value="1"/>
</dbReference>
<dbReference type="EMBL" id="QHJQ01000011">
    <property type="protein sequence ID" value="PXA03169.1"/>
    <property type="molecule type" value="Genomic_DNA"/>
</dbReference>
<accession>A0A317ZH83</accession>
<gene>
    <name evidence="1" type="ORF">DDZ13_13170</name>
</gene>
<dbReference type="Proteomes" id="UP000247099">
    <property type="component" value="Unassembled WGS sequence"/>
</dbReference>